<protein>
    <submittedName>
        <fullName evidence="2">Uncharacterized protein</fullName>
    </submittedName>
</protein>
<dbReference type="Gene3D" id="3.40.50.1390">
    <property type="entry name" value="Resolvase, N-terminal catalytic domain"/>
    <property type="match status" value="1"/>
</dbReference>
<reference evidence="2 3" key="1">
    <citation type="submission" date="2019-03" db="EMBL/GenBank/DDBJ databases">
        <title>Metabolic potential of uncultured bacteria and archaea associated with petroleum seepage in deep-sea sediments.</title>
        <authorList>
            <person name="Dong X."/>
            <person name="Hubert C."/>
        </authorList>
    </citation>
    <scope>NUCLEOTIDE SEQUENCE [LARGE SCALE GENOMIC DNA]</scope>
    <source>
        <strain evidence="2">E44_bin18</strain>
    </source>
</reference>
<proteinExistence type="predicted"/>
<dbReference type="GO" id="GO:0000150">
    <property type="term" value="F:DNA strand exchange activity"/>
    <property type="evidence" value="ECO:0007669"/>
    <property type="project" value="InterPro"/>
</dbReference>
<name>A0A523UQH6_UNCT6</name>
<organism evidence="2 3">
    <name type="scientific">candidate division TA06 bacterium</name>
    <dbReference type="NCBI Taxonomy" id="2250710"/>
    <lineage>
        <taxon>Bacteria</taxon>
        <taxon>Bacteria division TA06</taxon>
    </lineage>
</organism>
<accession>A0A523UQH6</accession>
<evidence type="ECO:0000313" key="3">
    <source>
        <dbReference type="Proteomes" id="UP000315525"/>
    </source>
</evidence>
<comment type="caution">
    <text evidence="2">The sequence shown here is derived from an EMBL/GenBank/DDBJ whole genome shotgun (WGS) entry which is preliminary data.</text>
</comment>
<feature type="compositionally biased region" description="Basic and acidic residues" evidence="1">
    <location>
        <begin position="13"/>
        <end position="32"/>
    </location>
</feature>
<feature type="region of interest" description="Disordered" evidence="1">
    <location>
        <begin position="13"/>
        <end position="33"/>
    </location>
</feature>
<dbReference type="Proteomes" id="UP000315525">
    <property type="component" value="Unassembled WGS sequence"/>
</dbReference>
<gene>
    <name evidence="2" type="ORF">E3J62_09365</name>
</gene>
<sequence length="253" mass="27346">MLPFVTKGDIGIDRHGQGACRENDKGHGEAQAREGQGGIAMITANELRALLVEAGAGNTEVTGELRAVIRFSSVTKDNAREAIRQAARTGEDMAEVFGRVCRPRPHKYVGYVRGNETAISLQKAKLEAHVKAGAAACESVNIVVDELVKVFSDAGEPKGYYETILNSLLPGVFFQAFSPYAVRADLSDRPALRELLEYLEGKRETVDGVLVERLEILASDRCAQGLLVSRFKALGKRVVFVDGVTIAGIGTWS</sequence>
<dbReference type="InterPro" id="IPR036162">
    <property type="entry name" value="Resolvase-like_N_sf"/>
</dbReference>
<evidence type="ECO:0000256" key="1">
    <source>
        <dbReference type="SAM" id="MobiDB-lite"/>
    </source>
</evidence>
<dbReference type="GO" id="GO:0003677">
    <property type="term" value="F:DNA binding"/>
    <property type="evidence" value="ECO:0007669"/>
    <property type="project" value="InterPro"/>
</dbReference>
<dbReference type="EMBL" id="SOJN01000109">
    <property type="protein sequence ID" value="TET44780.1"/>
    <property type="molecule type" value="Genomic_DNA"/>
</dbReference>
<dbReference type="AlphaFoldDB" id="A0A523UQH6"/>
<evidence type="ECO:0000313" key="2">
    <source>
        <dbReference type="EMBL" id="TET44780.1"/>
    </source>
</evidence>